<proteinExistence type="inferred from homology"/>
<organism evidence="2 3">
    <name type="scientific">Belliella aquatica</name>
    <dbReference type="NCBI Taxonomy" id="1323734"/>
    <lineage>
        <taxon>Bacteria</taxon>
        <taxon>Pseudomonadati</taxon>
        <taxon>Bacteroidota</taxon>
        <taxon>Cytophagia</taxon>
        <taxon>Cytophagales</taxon>
        <taxon>Cyclobacteriaceae</taxon>
        <taxon>Belliella</taxon>
    </lineage>
</organism>
<keyword evidence="2" id="KW-0418">Kinase</keyword>
<keyword evidence="2" id="KW-0808">Transferase</keyword>
<accession>A0ABQ1LPI0</accession>
<keyword evidence="3" id="KW-1185">Reference proteome</keyword>
<dbReference type="RefSeq" id="WP_188438992.1">
    <property type="nucleotide sequence ID" value="NZ_BMFD01000001.1"/>
</dbReference>
<evidence type="ECO:0000313" key="2">
    <source>
        <dbReference type="EMBL" id="GGC27701.1"/>
    </source>
</evidence>
<dbReference type="InterPro" id="IPR000600">
    <property type="entry name" value="ROK"/>
</dbReference>
<comment type="caution">
    <text evidence="2">The sequence shown here is derived from an EMBL/GenBank/DDBJ whole genome shotgun (WGS) entry which is preliminary data.</text>
</comment>
<sequence length="312" mass="33643">MNHFNSENLWGIDMGGTKIEGIILKSQDEPEELLRLRVPTEANLGYEHILSQFEKLLSQMTLHAGYQPDIIGLASPGTYIPTKGMMKNCNVTIINGKNFKADLEAKLGLEIRLANDANCFALAEATLGIGKKKVGNAVIFGVILGTGVGGGIVVNGNLIQGKHGIGGEWGHNYLYPEEGNLCYCGKRGCNEQIISGPALERFYAELSGAPRPMKEIHQRHLDGNDIAASKTIQRLLDGFARALSVVVNIIDPDIIVVGGGVSHIDAIYQNSNLLREMIFNNEFETPILKAKLGDSAGVFGAALLASKNSIFV</sequence>
<dbReference type="Pfam" id="PF00480">
    <property type="entry name" value="ROK"/>
    <property type="match status" value="1"/>
</dbReference>
<name>A0ABQ1LPI0_9BACT</name>
<dbReference type="Proteomes" id="UP000635885">
    <property type="component" value="Unassembled WGS sequence"/>
</dbReference>
<dbReference type="InterPro" id="IPR049874">
    <property type="entry name" value="ROK_cs"/>
</dbReference>
<dbReference type="PANTHER" id="PTHR18964">
    <property type="entry name" value="ROK (REPRESSOR, ORF, KINASE) FAMILY"/>
    <property type="match status" value="1"/>
</dbReference>
<dbReference type="GO" id="GO:0016301">
    <property type="term" value="F:kinase activity"/>
    <property type="evidence" value="ECO:0007669"/>
    <property type="project" value="UniProtKB-KW"/>
</dbReference>
<dbReference type="InterPro" id="IPR043129">
    <property type="entry name" value="ATPase_NBD"/>
</dbReference>
<dbReference type="Gene3D" id="3.30.420.40">
    <property type="match status" value="2"/>
</dbReference>
<gene>
    <name evidence="2" type="ORF">GCM10010993_03450</name>
</gene>
<dbReference type="EMBL" id="BMFD01000001">
    <property type="protein sequence ID" value="GGC27701.1"/>
    <property type="molecule type" value="Genomic_DNA"/>
</dbReference>
<dbReference type="PROSITE" id="PS01125">
    <property type="entry name" value="ROK"/>
    <property type="match status" value="1"/>
</dbReference>
<protein>
    <submittedName>
        <fullName evidence="2">Sugar kinase</fullName>
    </submittedName>
</protein>
<dbReference type="PANTHER" id="PTHR18964:SF149">
    <property type="entry name" value="BIFUNCTIONAL UDP-N-ACETYLGLUCOSAMINE 2-EPIMERASE_N-ACETYLMANNOSAMINE KINASE"/>
    <property type="match status" value="1"/>
</dbReference>
<evidence type="ECO:0000313" key="3">
    <source>
        <dbReference type="Proteomes" id="UP000635885"/>
    </source>
</evidence>
<reference evidence="3" key="1">
    <citation type="journal article" date="2019" name="Int. J. Syst. Evol. Microbiol.">
        <title>The Global Catalogue of Microorganisms (GCM) 10K type strain sequencing project: providing services to taxonomists for standard genome sequencing and annotation.</title>
        <authorList>
            <consortium name="The Broad Institute Genomics Platform"/>
            <consortium name="The Broad Institute Genome Sequencing Center for Infectious Disease"/>
            <person name="Wu L."/>
            <person name="Ma J."/>
        </authorList>
    </citation>
    <scope>NUCLEOTIDE SEQUENCE [LARGE SCALE GENOMIC DNA]</scope>
    <source>
        <strain evidence="3">CGMCC 1.12479</strain>
    </source>
</reference>
<evidence type="ECO:0000256" key="1">
    <source>
        <dbReference type="ARBA" id="ARBA00006479"/>
    </source>
</evidence>
<dbReference type="SUPFAM" id="SSF53067">
    <property type="entry name" value="Actin-like ATPase domain"/>
    <property type="match status" value="1"/>
</dbReference>
<comment type="similarity">
    <text evidence="1">Belongs to the ROK (NagC/XylR) family.</text>
</comment>